<sequence>MFSFYLTTERPLSEIIRQIEPVSKPEKKISYNHFIEITF</sequence>
<proteinExistence type="predicted"/>
<reference evidence="1 2" key="1">
    <citation type="submission" date="2013-01" db="EMBL/GenBank/DDBJ databases">
        <authorList>
            <person name="Harkins D.M."/>
            <person name="Durkin A.S."/>
            <person name="Brinkac L.M."/>
            <person name="Haft D.H."/>
            <person name="Selengut J.D."/>
            <person name="Sanka R."/>
            <person name="DePew J."/>
            <person name="Purushe J."/>
            <person name="Galloway R.L."/>
            <person name="Vinetz J.M."/>
            <person name="Sutton G.G."/>
            <person name="Nierman W.C."/>
            <person name="Fouts D.E."/>
        </authorList>
    </citation>
    <scope>NUCLEOTIDE SEQUENCE [LARGE SCALE GENOMIC DNA]</scope>
    <source>
        <strain evidence="1 2">Nikolaevo</strain>
    </source>
</reference>
<comment type="caution">
    <text evidence="1">The sequence shown here is derived from an EMBL/GenBank/DDBJ whole genome shotgun (WGS) entry which is preliminary data.</text>
</comment>
<organism evidence="1 2">
    <name type="scientific">Leptospira kirschneri serovar Bulgarica str. Nikolaevo</name>
    <dbReference type="NCBI Taxonomy" id="1240687"/>
    <lineage>
        <taxon>Bacteria</taxon>
        <taxon>Pseudomonadati</taxon>
        <taxon>Spirochaetota</taxon>
        <taxon>Spirochaetia</taxon>
        <taxon>Leptospirales</taxon>
        <taxon>Leptospiraceae</taxon>
        <taxon>Leptospira</taxon>
    </lineage>
</organism>
<accession>M6F9Y7</accession>
<name>M6F9Y7_9LEPT</name>
<evidence type="ECO:0000313" key="1">
    <source>
        <dbReference type="EMBL" id="EMK25573.1"/>
    </source>
</evidence>
<evidence type="ECO:0000313" key="2">
    <source>
        <dbReference type="Proteomes" id="UP000011980"/>
    </source>
</evidence>
<gene>
    <name evidence="1" type="ORF">LEP1GSC008_4058</name>
</gene>
<dbReference type="Proteomes" id="UP000011980">
    <property type="component" value="Unassembled WGS sequence"/>
</dbReference>
<dbReference type="PATRIC" id="fig|1240687.3.peg.771"/>
<dbReference type="AlphaFoldDB" id="M6F9Y7"/>
<dbReference type="EMBL" id="ANCE01000045">
    <property type="protein sequence ID" value="EMK25573.1"/>
    <property type="molecule type" value="Genomic_DNA"/>
</dbReference>
<protein>
    <submittedName>
        <fullName evidence="1">Uncharacterized protein</fullName>
    </submittedName>
</protein>